<organism evidence="1 2">
    <name type="scientific">Iris pallida</name>
    <name type="common">Sweet iris</name>
    <dbReference type="NCBI Taxonomy" id="29817"/>
    <lineage>
        <taxon>Eukaryota</taxon>
        <taxon>Viridiplantae</taxon>
        <taxon>Streptophyta</taxon>
        <taxon>Embryophyta</taxon>
        <taxon>Tracheophyta</taxon>
        <taxon>Spermatophyta</taxon>
        <taxon>Magnoliopsida</taxon>
        <taxon>Liliopsida</taxon>
        <taxon>Asparagales</taxon>
        <taxon>Iridaceae</taxon>
        <taxon>Iridoideae</taxon>
        <taxon>Irideae</taxon>
        <taxon>Iris</taxon>
    </lineage>
</organism>
<protein>
    <submittedName>
        <fullName evidence="1">Cytochrome c biogenesis B (Mitochondrion)</fullName>
    </submittedName>
</protein>
<name>A0AAX6FKT9_IRIPA</name>
<dbReference type="AlphaFoldDB" id="A0AAX6FKT9"/>
<evidence type="ECO:0000313" key="2">
    <source>
        <dbReference type="Proteomes" id="UP001140949"/>
    </source>
</evidence>
<proteinExistence type="predicted"/>
<dbReference type="Proteomes" id="UP001140949">
    <property type="component" value="Unassembled WGS sequence"/>
</dbReference>
<sequence>MNSKERREMKRLFLELFHKPLYTNHEFFIIPIVYRGNALNDRF</sequence>
<reference evidence="1" key="2">
    <citation type="submission" date="2023-04" db="EMBL/GenBank/DDBJ databases">
        <authorList>
            <person name="Bruccoleri R.E."/>
            <person name="Oakeley E.J."/>
            <person name="Faust A.-M."/>
            <person name="Dessus-Babus S."/>
            <person name="Altorfer M."/>
            <person name="Burckhardt D."/>
            <person name="Oertli M."/>
            <person name="Naumann U."/>
            <person name="Petersen F."/>
            <person name="Wong J."/>
        </authorList>
    </citation>
    <scope>NUCLEOTIDE SEQUENCE</scope>
    <source>
        <strain evidence="1">GSM-AAB239-AS_SAM_17_03QT</strain>
        <tissue evidence="1">Leaf</tissue>
    </source>
</reference>
<accession>A0AAX6FKT9</accession>
<gene>
    <name evidence="1" type="ORF">M6B38_413675</name>
</gene>
<dbReference type="EMBL" id="JANAVB010028000">
    <property type="protein sequence ID" value="KAJ6816949.1"/>
    <property type="molecule type" value="Genomic_DNA"/>
</dbReference>
<reference evidence="1" key="1">
    <citation type="journal article" date="2023" name="GigaByte">
        <title>Genome assembly of the bearded iris, Iris pallida Lam.</title>
        <authorList>
            <person name="Bruccoleri R.E."/>
            <person name="Oakeley E.J."/>
            <person name="Faust A.M.E."/>
            <person name="Altorfer M."/>
            <person name="Dessus-Babus S."/>
            <person name="Burckhardt D."/>
            <person name="Oertli M."/>
            <person name="Naumann U."/>
            <person name="Petersen F."/>
            <person name="Wong J."/>
        </authorList>
    </citation>
    <scope>NUCLEOTIDE SEQUENCE</scope>
    <source>
        <strain evidence="1">GSM-AAB239-AS_SAM_17_03QT</strain>
    </source>
</reference>
<evidence type="ECO:0000313" key="1">
    <source>
        <dbReference type="EMBL" id="KAJ6816949.1"/>
    </source>
</evidence>
<comment type="caution">
    <text evidence="1">The sequence shown here is derived from an EMBL/GenBank/DDBJ whole genome shotgun (WGS) entry which is preliminary data.</text>
</comment>
<keyword evidence="2" id="KW-1185">Reference proteome</keyword>